<dbReference type="PANTHER" id="PTHR43271">
    <property type="entry name" value="BLL2771 PROTEIN"/>
    <property type="match status" value="1"/>
</dbReference>
<dbReference type="Pfam" id="PF07690">
    <property type="entry name" value="MFS_1"/>
    <property type="match status" value="1"/>
</dbReference>
<keyword evidence="11" id="KW-1185">Reference proteome</keyword>
<comment type="subcellular location">
    <subcellularLocation>
        <location evidence="1">Cell membrane</location>
        <topology evidence="1">Multi-pass membrane protein</topology>
    </subcellularLocation>
</comment>
<keyword evidence="7 8" id="KW-0472">Membrane</keyword>
<dbReference type="Gene3D" id="1.20.1250.20">
    <property type="entry name" value="MFS general substrate transporter like domains"/>
    <property type="match status" value="1"/>
</dbReference>
<feature type="transmembrane region" description="Helical" evidence="8">
    <location>
        <begin position="304"/>
        <end position="326"/>
    </location>
</feature>
<dbReference type="Proteomes" id="UP000030403">
    <property type="component" value="Unassembled WGS sequence"/>
</dbReference>
<organism evidence="10 11">
    <name type="scientific">Pontibacillus marinus BH030004 = DSM 16465</name>
    <dbReference type="NCBI Taxonomy" id="1385511"/>
    <lineage>
        <taxon>Bacteria</taxon>
        <taxon>Bacillati</taxon>
        <taxon>Bacillota</taxon>
        <taxon>Bacilli</taxon>
        <taxon>Bacillales</taxon>
        <taxon>Bacillaceae</taxon>
        <taxon>Pontibacillus</taxon>
    </lineage>
</organism>
<dbReference type="eggNOG" id="COG2814">
    <property type="taxonomic scope" value="Bacteria"/>
</dbReference>
<feature type="transmembrane region" description="Helical" evidence="8">
    <location>
        <begin position="166"/>
        <end position="186"/>
    </location>
</feature>
<feature type="transmembrane region" description="Helical" evidence="8">
    <location>
        <begin position="280"/>
        <end position="298"/>
    </location>
</feature>
<reference evidence="10 11" key="1">
    <citation type="submission" date="2013-08" db="EMBL/GenBank/DDBJ databases">
        <authorList>
            <person name="Huang J."/>
            <person name="Wang G."/>
        </authorList>
    </citation>
    <scope>NUCLEOTIDE SEQUENCE [LARGE SCALE GENOMIC DNA]</scope>
    <source>
        <strain evidence="10 11">BH030004</strain>
    </source>
</reference>
<feature type="transmembrane region" description="Helical" evidence="8">
    <location>
        <begin position="217"/>
        <end position="238"/>
    </location>
</feature>
<feature type="domain" description="Major facilitator superfamily (MFS) profile" evidence="9">
    <location>
        <begin position="12"/>
        <end position="391"/>
    </location>
</feature>
<feature type="transmembrane region" description="Helical" evidence="8">
    <location>
        <begin position="250"/>
        <end position="268"/>
    </location>
</feature>
<dbReference type="RefSeq" id="WP_027446182.1">
    <property type="nucleotide sequence ID" value="NZ_AULJ01000031.1"/>
</dbReference>
<comment type="caution">
    <text evidence="10">The sequence shown here is derived from an EMBL/GenBank/DDBJ whole genome shotgun (WGS) entry which is preliminary data.</text>
</comment>
<feature type="transmembrane region" description="Helical" evidence="8">
    <location>
        <begin position="362"/>
        <end position="382"/>
    </location>
</feature>
<dbReference type="CDD" id="cd17324">
    <property type="entry name" value="MFS_NepI_like"/>
    <property type="match status" value="1"/>
</dbReference>
<feature type="transmembrane region" description="Helical" evidence="8">
    <location>
        <begin position="133"/>
        <end position="154"/>
    </location>
</feature>
<protein>
    <submittedName>
        <fullName evidence="10">Major facilitator transporter</fullName>
    </submittedName>
</protein>
<dbReference type="SUPFAM" id="SSF103473">
    <property type="entry name" value="MFS general substrate transporter"/>
    <property type="match status" value="1"/>
</dbReference>
<evidence type="ECO:0000313" key="10">
    <source>
        <dbReference type="EMBL" id="KGX89678.1"/>
    </source>
</evidence>
<evidence type="ECO:0000313" key="11">
    <source>
        <dbReference type="Proteomes" id="UP000030403"/>
    </source>
</evidence>
<dbReference type="GO" id="GO:0005886">
    <property type="term" value="C:plasma membrane"/>
    <property type="evidence" value="ECO:0007669"/>
    <property type="project" value="UniProtKB-SubCell"/>
</dbReference>
<dbReference type="PROSITE" id="PS50850">
    <property type="entry name" value="MFS"/>
    <property type="match status" value="1"/>
</dbReference>
<proteinExistence type="inferred from homology"/>
<accession>A0A0A5GEN2</accession>
<evidence type="ECO:0000256" key="6">
    <source>
        <dbReference type="ARBA" id="ARBA00022989"/>
    </source>
</evidence>
<name>A0A0A5GEN2_9BACI</name>
<dbReference type="InterPro" id="IPR020846">
    <property type="entry name" value="MFS_dom"/>
</dbReference>
<dbReference type="GO" id="GO:0022857">
    <property type="term" value="F:transmembrane transporter activity"/>
    <property type="evidence" value="ECO:0007669"/>
    <property type="project" value="InterPro"/>
</dbReference>
<gene>
    <name evidence="10" type="ORF">N783_04975</name>
</gene>
<feature type="transmembrane region" description="Helical" evidence="8">
    <location>
        <begin position="338"/>
        <end position="356"/>
    </location>
</feature>
<feature type="transmembrane region" description="Helical" evidence="8">
    <location>
        <begin position="103"/>
        <end position="124"/>
    </location>
</feature>
<keyword evidence="6 8" id="KW-1133">Transmembrane helix</keyword>
<dbReference type="PANTHER" id="PTHR43271:SF1">
    <property type="entry name" value="INNER MEMBRANE TRANSPORT PROTEIN YNFM"/>
    <property type="match status" value="1"/>
</dbReference>
<dbReference type="EMBL" id="AVPF01000013">
    <property type="protein sequence ID" value="KGX89678.1"/>
    <property type="molecule type" value="Genomic_DNA"/>
</dbReference>
<feature type="transmembrane region" description="Helical" evidence="8">
    <location>
        <begin position="9"/>
        <end position="29"/>
    </location>
</feature>
<evidence type="ECO:0000256" key="7">
    <source>
        <dbReference type="ARBA" id="ARBA00023136"/>
    </source>
</evidence>
<evidence type="ECO:0000256" key="8">
    <source>
        <dbReference type="SAM" id="Phobius"/>
    </source>
</evidence>
<dbReference type="InterPro" id="IPR036259">
    <property type="entry name" value="MFS_trans_sf"/>
</dbReference>
<keyword evidence="3" id="KW-0813">Transport</keyword>
<dbReference type="OrthoDB" id="63984at2"/>
<evidence type="ECO:0000256" key="1">
    <source>
        <dbReference type="ARBA" id="ARBA00004651"/>
    </source>
</evidence>
<keyword evidence="4" id="KW-1003">Cell membrane</keyword>
<dbReference type="STRING" id="1385511.GCA_000425225_02485"/>
<feature type="transmembrane region" description="Helical" evidence="8">
    <location>
        <begin position="78"/>
        <end position="97"/>
    </location>
</feature>
<comment type="similarity">
    <text evidence="2">Belongs to the major facilitator superfamily.</text>
</comment>
<sequence>MIEARTRTFWTTTIALSIGSLVIFANVYFTQPILPVFTEEFGVTPLESSMSVSLVILALGLSLFFYGPLSDSYGRRGIMIITMLLGTLLTFTLVIVPSFKLLLLIRIFQGVLLAGLPSLALAYIGEEYSSNSIAIAIGLLISGNTIGGMFGRIFSGTITDLYSWRTAFLLMGCINVILSIVFILLLRKSRNFKPKPFNWKEAMQNYKGHILNKELRFAYIIGGLHFFLFVGHFNYVTFLLSKPPYNLPSTWLGLLFLTYLAGTFSSSIAGKVSLRIQKTYCIAIGIGIMVIGFAVTLIPSVFAIILGLLLNCFGFFFAHSTASSWVSKRAFYSKASASGLYLISYYIGGSLGPFYLDPFWNWMGWGGIVLGCYIVLGITLYCTRALYKIERNIGGDRVEKRELSYHSR</sequence>
<dbReference type="InterPro" id="IPR011701">
    <property type="entry name" value="MFS"/>
</dbReference>
<evidence type="ECO:0000256" key="3">
    <source>
        <dbReference type="ARBA" id="ARBA00022448"/>
    </source>
</evidence>
<dbReference type="AlphaFoldDB" id="A0A0A5GEN2"/>
<evidence type="ECO:0000256" key="5">
    <source>
        <dbReference type="ARBA" id="ARBA00022692"/>
    </source>
</evidence>
<feature type="transmembrane region" description="Helical" evidence="8">
    <location>
        <begin position="49"/>
        <end position="66"/>
    </location>
</feature>
<evidence type="ECO:0000256" key="4">
    <source>
        <dbReference type="ARBA" id="ARBA00022475"/>
    </source>
</evidence>
<evidence type="ECO:0000259" key="9">
    <source>
        <dbReference type="PROSITE" id="PS50850"/>
    </source>
</evidence>
<evidence type="ECO:0000256" key="2">
    <source>
        <dbReference type="ARBA" id="ARBA00008335"/>
    </source>
</evidence>
<keyword evidence="5 8" id="KW-0812">Transmembrane</keyword>